<reference evidence="6 7" key="1">
    <citation type="submission" date="2018-12" db="EMBL/GenBank/DDBJ databases">
        <title>three novel Halomonas strain isolated from plants.</title>
        <authorList>
            <person name="Sun C."/>
        </authorList>
    </citation>
    <scope>NUCLEOTIDE SEQUENCE [LARGE SCALE GENOMIC DNA]</scope>
    <source>
        <strain evidence="6 7">DSM 19434</strain>
    </source>
</reference>
<gene>
    <name evidence="6" type="ORF">ELY33_13635</name>
</gene>
<proteinExistence type="predicted"/>
<dbReference type="Pfam" id="PF13535">
    <property type="entry name" value="ATP-grasp_4"/>
    <property type="match status" value="1"/>
</dbReference>
<keyword evidence="2 4" id="KW-0547">Nucleotide-binding</keyword>
<organism evidence="6 7">
    <name type="scientific">Vreelandella andesensis</name>
    <dbReference type="NCBI Taxonomy" id="447567"/>
    <lineage>
        <taxon>Bacteria</taxon>
        <taxon>Pseudomonadati</taxon>
        <taxon>Pseudomonadota</taxon>
        <taxon>Gammaproteobacteria</taxon>
        <taxon>Oceanospirillales</taxon>
        <taxon>Halomonadaceae</taxon>
        <taxon>Vreelandella</taxon>
    </lineage>
</organism>
<evidence type="ECO:0000259" key="5">
    <source>
        <dbReference type="PROSITE" id="PS50975"/>
    </source>
</evidence>
<dbReference type="Gene3D" id="3.30.470.20">
    <property type="entry name" value="ATP-grasp fold, B domain"/>
    <property type="match status" value="1"/>
</dbReference>
<dbReference type="SUPFAM" id="SSF56059">
    <property type="entry name" value="Glutathione synthetase ATP-binding domain-like"/>
    <property type="match status" value="1"/>
</dbReference>
<comment type="caution">
    <text evidence="6">The sequence shown here is derived from an EMBL/GenBank/DDBJ whole genome shotgun (WGS) entry which is preliminary data.</text>
</comment>
<dbReference type="Proteomes" id="UP000287336">
    <property type="component" value="Unassembled WGS sequence"/>
</dbReference>
<dbReference type="OrthoDB" id="8441067at2"/>
<dbReference type="EMBL" id="RZHG01000024">
    <property type="protein sequence ID" value="RUR28656.1"/>
    <property type="molecule type" value="Genomic_DNA"/>
</dbReference>
<evidence type="ECO:0000256" key="3">
    <source>
        <dbReference type="ARBA" id="ARBA00022840"/>
    </source>
</evidence>
<dbReference type="InterPro" id="IPR005479">
    <property type="entry name" value="CPAse_ATP-bd"/>
</dbReference>
<dbReference type="RefSeq" id="WP_126948461.1">
    <property type="nucleotide sequence ID" value="NZ_RZHG01000024.1"/>
</dbReference>
<feature type="domain" description="ATP-grasp" evidence="5">
    <location>
        <begin position="107"/>
        <end position="326"/>
    </location>
</feature>
<dbReference type="PROSITE" id="PS00867">
    <property type="entry name" value="CPSASE_2"/>
    <property type="match status" value="1"/>
</dbReference>
<evidence type="ECO:0000313" key="7">
    <source>
        <dbReference type="Proteomes" id="UP000287336"/>
    </source>
</evidence>
<dbReference type="AlphaFoldDB" id="A0A3S0XS82"/>
<dbReference type="InterPro" id="IPR011761">
    <property type="entry name" value="ATP-grasp"/>
</dbReference>
<keyword evidence="1" id="KW-0436">Ligase</keyword>
<dbReference type="InterPro" id="IPR052032">
    <property type="entry name" value="ATP-dep_AA_Ligase"/>
</dbReference>
<dbReference type="GO" id="GO:0016874">
    <property type="term" value="F:ligase activity"/>
    <property type="evidence" value="ECO:0007669"/>
    <property type="project" value="UniProtKB-KW"/>
</dbReference>
<dbReference type="PANTHER" id="PTHR43585:SF2">
    <property type="entry name" value="ATP-GRASP ENZYME FSQD"/>
    <property type="match status" value="1"/>
</dbReference>
<evidence type="ECO:0000313" key="6">
    <source>
        <dbReference type="EMBL" id="RUR28656.1"/>
    </source>
</evidence>
<keyword evidence="7" id="KW-1185">Reference proteome</keyword>
<evidence type="ECO:0000256" key="2">
    <source>
        <dbReference type="ARBA" id="ARBA00022741"/>
    </source>
</evidence>
<sequence length="433" mass="49531">MSYRNIFVVGMDAYNRQRLEHLRGAENYRFHGVIEPAEVYDTEIFPIEDMLARAETQLKEFSEPIDAIVGYMDFPVSTMLPILCERLGTRSTSLESLLKCEHKYWSRLVQKDVIADYIPRFTAFDPFDPQALQHIGEAGLYMPFFVKPIKSSGSRLGFRIESPEDFAYAVARLRESIGTISEPFNYVLEHANLPDAVRSVDGGHCMAEEIIGGWQCTVEGYVFQEEVASYGIVDSIRYPQVLSFFCYRYPSRLPTAIQTKMQALTRQVMSHIGYDNAAFNIEYFWDEVQDRIWLLEINTRIAQSHCDLFEKVDGISHQQVTVDLALGQLPDMPYRQGAFKVAAEFFYRVFFTDATVSQVPSCEEIEALQQAFPGTLITLKVEVGMRLSSLPEQDSYSYALAYVWMGADDDSALKENYERLAEQLHFAFEDITG</sequence>
<name>A0A3S0XS82_9GAMM</name>
<dbReference type="GO" id="GO:0046872">
    <property type="term" value="F:metal ion binding"/>
    <property type="evidence" value="ECO:0007669"/>
    <property type="project" value="InterPro"/>
</dbReference>
<evidence type="ECO:0000256" key="1">
    <source>
        <dbReference type="ARBA" id="ARBA00022598"/>
    </source>
</evidence>
<dbReference type="GO" id="GO:0005524">
    <property type="term" value="F:ATP binding"/>
    <property type="evidence" value="ECO:0007669"/>
    <property type="project" value="UniProtKB-UniRule"/>
</dbReference>
<protein>
    <submittedName>
        <fullName evidence="6">ATP-grasp domain-containing protein</fullName>
    </submittedName>
</protein>
<dbReference type="PROSITE" id="PS50975">
    <property type="entry name" value="ATP_GRASP"/>
    <property type="match status" value="1"/>
</dbReference>
<evidence type="ECO:0000256" key="4">
    <source>
        <dbReference type="PROSITE-ProRule" id="PRU00409"/>
    </source>
</evidence>
<keyword evidence="3 4" id="KW-0067">ATP-binding</keyword>
<dbReference type="PANTHER" id="PTHR43585">
    <property type="entry name" value="FUMIPYRROLE BIOSYNTHESIS PROTEIN C"/>
    <property type="match status" value="1"/>
</dbReference>
<accession>A0A3S0XS82</accession>